<dbReference type="GO" id="GO:0004713">
    <property type="term" value="F:protein tyrosine kinase activity"/>
    <property type="evidence" value="ECO:0007669"/>
    <property type="project" value="TreeGrafter"/>
</dbReference>
<comment type="caution">
    <text evidence="1">The sequence shown here is derived from an EMBL/GenBank/DDBJ whole genome shotgun (WGS) entry which is preliminary data.</text>
</comment>
<name>A0A6B0YS44_9CHLR</name>
<evidence type="ECO:0008006" key="2">
    <source>
        <dbReference type="Google" id="ProtNLM"/>
    </source>
</evidence>
<reference evidence="1" key="1">
    <citation type="submission" date="2019-09" db="EMBL/GenBank/DDBJ databases">
        <title>Characterisation of the sponge microbiome using genome-centric metagenomics.</title>
        <authorList>
            <person name="Engelberts J.P."/>
            <person name="Robbins S.J."/>
            <person name="De Goeij J.M."/>
            <person name="Aranda M."/>
            <person name="Bell S.C."/>
            <person name="Webster N.S."/>
        </authorList>
    </citation>
    <scope>NUCLEOTIDE SEQUENCE</scope>
    <source>
        <strain evidence="1">SB0664_bin_27</strain>
    </source>
</reference>
<protein>
    <recommendedName>
        <fullName evidence="2">Polysaccharide chain length determinant N-terminal domain-containing protein</fullName>
    </recommendedName>
</protein>
<dbReference type="AlphaFoldDB" id="A0A6B0YS44"/>
<gene>
    <name evidence="1" type="ORF">F4Y42_10720</name>
</gene>
<dbReference type="EMBL" id="VXRG01000090">
    <property type="protein sequence ID" value="MXY93904.1"/>
    <property type="molecule type" value="Genomic_DNA"/>
</dbReference>
<dbReference type="GO" id="GO:0005886">
    <property type="term" value="C:plasma membrane"/>
    <property type="evidence" value="ECO:0007669"/>
    <property type="project" value="TreeGrafter"/>
</dbReference>
<dbReference type="PANTHER" id="PTHR32309">
    <property type="entry name" value="TYROSINE-PROTEIN KINASE"/>
    <property type="match status" value="1"/>
</dbReference>
<dbReference type="PANTHER" id="PTHR32309:SF13">
    <property type="entry name" value="FERRIC ENTEROBACTIN TRANSPORT PROTEIN FEPE"/>
    <property type="match status" value="1"/>
</dbReference>
<sequence length="231" mass="25776">MELREYWAILRRRWAAPVLLPVLVALFSAVQLRPWETPPPTYSASMRILVGVLPLEGVEQGEYDPRYYAWMTSEYLVDDFTEVLGSELFARAVNARLAEREIAIPAGLLSASANTGKQHRIIRLTFNWHSAAQLQEIGAAAVAELEDNAATYFAQLGTQGAGVYVMDPPVVVPVGPSARQRVEWPLRILLALAAGIGLAFLQEYLDDTVRRRRELEDIGLPLLVAVPKQRR</sequence>
<organism evidence="1">
    <name type="scientific">Caldilineaceae bacterium SB0664_bin_27</name>
    <dbReference type="NCBI Taxonomy" id="2605260"/>
    <lineage>
        <taxon>Bacteria</taxon>
        <taxon>Bacillati</taxon>
        <taxon>Chloroflexota</taxon>
        <taxon>Caldilineae</taxon>
        <taxon>Caldilineales</taxon>
        <taxon>Caldilineaceae</taxon>
    </lineage>
</organism>
<accession>A0A6B0YS44</accession>
<evidence type="ECO:0000313" key="1">
    <source>
        <dbReference type="EMBL" id="MXY93904.1"/>
    </source>
</evidence>
<proteinExistence type="predicted"/>
<dbReference type="InterPro" id="IPR050445">
    <property type="entry name" value="Bact_polysacc_biosynth/exp"/>
</dbReference>